<name>A0A2P2MHQ3_RHIMU</name>
<sequence length="101" mass="10778">MAFHFVSCTAERSLLFSRTAQPVTLSSSPFLNAHRTPPMLPMSRVSHGISQSPTNKLSTSRGHGSSGVGGHGIEIICYNALIIILLCFPEESSICCVDMAA</sequence>
<dbReference type="EMBL" id="GGEC01049275">
    <property type="protein sequence ID" value="MBX29759.1"/>
    <property type="molecule type" value="Transcribed_RNA"/>
</dbReference>
<dbReference type="AlphaFoldDB" id="A0A2P2MHQ3"/>
<reference evidence="1" key="1">
    <citation type="submission" date="2018-02" db="EMBL/GenBank/DDBJ databases">
        <title>Rhizophora mucronata_Transcriptome.</title>
        <authorList>
            <person name="Meera S.P."/>
            <person name="Sreeshan A."/>
            <person name="Augustine A."/>
        </authorList>
    </citation>
    <scope>NUCLEOTIDE SEQUENCE</scope>
    <source>
        <tissue evidence="1">Leaf</tissue>
    </source>
</reference>
<organism evidence="1">
    <name type="scientific">Rhizophora mucronata</name>
    <name type="common">Asiatic mangrove</name>
    <dbReference type="NCBI Taxonomy" id="61149"/>
    <lineage>
        <taxon>Eukaryota</taxon>
        <taxon>Viridiplantae</taxon>
        <taxon>Streptophyta</taxon>
        <taxon>Embryophyta</taxon>
        <taxon>Tracheophyta</taxon>
        <taxon>Spermatophyta</taxon>
        <taxon>Magnoliopsida</taxon>
        <taxon>eudicotyledons</taxon>
        <taxon>Gunneridae</taxon>
        <taxon>Pentapetalae</taxon>
        <taxon>rosids</taxon>
        <taxon>fabids</taxon>
        <taxon>Malpighiales</taxon>
        <taxon>Rhizophoraceae</taxon>
        <taxon>Rhizophora</taxon>
    </lineage>
</organism>
<evidence type="ECO:0000313" key="1">
    <source>
        <dbReference type="EMBL" id="MBX29759.1"/>
    </source>
</evidence>
<accession>A0A2P2MHQ3</accession>
<proteinExistence type="predicted"/>
<protein>
    <submittedName>
        <fullName evidence="1">Uncharacterized protein</fullName>
    </submittedName>
</protein>